<evidence type="ECO:0000313" key="2">
    <source>
        <dbReference type="Proteomes" id="UP000823749"/>
    </source>
</evidence>
<gene>
    <name evidence="1" type="ORF">RHGRI_020075</name>
</gene>
<comment type="caution">
    <text evidence="1">The sequence shown here is derived from an EMBL/GenBank/DDBJ whole genome shotgun (WGS) entry which is preliminary data.</text>
</comment>
<organism evidence="1 2">
    <name type="scientific">Rhododendron griersonianum</name>
    <dbReference type="NCBI Taxonomy" id="479676"/>
    <lineage>
        <taxon>Eukaryota</taxon>
        <taxon>Viridiplantae</taxon>
        <taxon>Streptophyta</taxon>
        <taxon>Embryophyta</taxon>
        <taxon>Tracheophyta</taxon>
        <taxon>Spermatophyta</taxon>
        <taxon>Magnoliopsida</taxon>
        <taxon>eudicotyledons</taxon>
        <taxon>Gunneridae</taxon>
        <taxon>Pentapetalae</taxon>
        <taxon>asterids</taxon>
        <taxon>Ericales</taxon>
        <taxon>Ericaceae</taxon>
        <taxon>Ericoideae</taxon>
        <taxon>Rhodoreae</taxon>
        <taxon>Rhododendron</taxon>
    </lineage>
</organism>
<protein>
    <submittedName>
        <fullName evidence="1">Uncharacterized protein</fullName>
    </submittedName>
</protein>
<keyword evidence="2" id="KW-1185">Reference proteome</keyword>
<dbReference type="AlphaFoldDB" id="A0AAV6JJA5"/>
<dbReference type="Proteomes" id="UP000823749">
    <property type="component" value="Chromosome 7"/>
</dbReference>
<name>A0AAV6JJA5_9ERIC</name>
<sequence length="66" mass="7271">MTYAMGPTQQARLPVKNANTLENAKGTVVRMVPGAHWAIYKMCLGLDSLDTDMLARFDADMITVLI</sequence>
<accession>A0AAV6JJA5</accession>
<reference evidence="1" key="1">
    <citation type="submission" date="2020-08" db="EMBL/GenBank/DDBJ databases">
        <title>Plant Genome Project.</title>
        <authorList>
            <person name="Zhang R.-G."/>
        </authorList>
    </citation>
    <scope>NUCLEOTIDE SEQUENCE</scope>
    <source>
        <strain evidence="1">WSP0</strain>
        <tissue evidence="1">Leaf</tissue>
    </source>
</reference>
<proteinExistence type="predicted"/>
<dbReference type="EMBL" id="JACTNZ010000007">
    <property type="protein sequence ID" value="KAG5539739.1"/>
    <property type="molecule type" value="Genomic_DNA"/>
</dbReference>
<evidence type="ECO:0000313" key="1">
    <source>
        <dbReference type="EMBL" id="KAG5539739.1"/>
    </source>
</evidence>